<evidence type="ECO:0000313" key="4">
    <source>
        <dbReference type="Proteomes" id="UP000501534"/>
    </source>
</evidence>
<sequence>MNPLSRRCLLAAAVASSLASPALAVRLDDDGLGQALIHPYYTTRIVQGAQFNTYLSVVNHTDTVKALRVNFREARNGRVMLAVNAFLAPYDVWTVALVPNDEQAGAATRLLTADESCTDPPLPFTPSVLFSNAAYTGANSDGLGDGLDRTREGYVEMIEMATLTGASAAAATMSLSGVPTNCAALRGASVLTAAAPTGGIAGTLTLINVNDGLDFTLGAEALAELSRQPYYRPVTDPYPGFNAAEITPVSVVGVGSKVYRAAWSSGTQAVSAVLARREGMGEFVLDGATLSRTDMVVTLPLRPYAPSSDGVAFTLDYRDREGRGQSAIPCEGPFAPTCSAQWDRVASVITFDGGLPHTQDDVGVLSASTGPLITTSGGGFNQPPMTTRTTRIRLGEDPVANGSFSWRVGPAGNTVTSLPTSQVIDTVTGLVTTGSQTYVGLPAVGFTLRTFRNGNLACGTATCQGNYGGSFPLKFRRDIATP</sequence>
<keyword evidence="4" id="KW-1185">Reference proteome</keyword>
<evidence type="ECO:0000256" key="1">
    <source>
        <dbReference type="ARBA" id="ARBA00022729"/>
    </source>
</evidence>
<evidence type="ECO:0000256" key="2">
    <source>
        <dbReference type="SAM" id="SignalP"/>
    </source>
</evidence>
<protein>
    <submittedName>
        <fullName evidence="3">Uncharacterized protein</fullName>
    </submittedName>
</protein>
<gene>
    <name evidence="3" type="ORF">DSM104443_03272</name>
</gene>
<dbReference type="KEGG" id="uru:DSM104443_03272"/>
<name>A0A6M4H2Z3_9PROT</name>
<feature type="signal peptide" evidence="2">
    <location>
        <begin position="1"/>
        <end position="24"/>
    </location>
</feature>
<dbReference type="InterPro" id="IPR031305">
    <property type="entry name" value="Casein_CS"/>
</dbReference>
<evidence type="ECO:0000313" key="3">
    <source>
        <dbReference type="EMBL" id="QJR12187.1"/>
    </source>
</evidence>
<dbReference type="AlphaFoldDB" id="A0A6M4H2Z3"/>
<organism evidence="3 4">
    <name type="scientific">Usitatibacter rugosus</name>
    <dbReference type="NCBI Taxonomy" id="2732067"/>
    <lineage>
        <taxon>Bacteria</taxon>
        <taxon>Pseudomonadati</taxon>
        <taxon>Pseudomonadota</taxon>
        <taxon>Betaproteobacteria</taxon>
        <taxon>Nitrosomonadales</taxon>
        <taxon>Usitatibacteraceae</taxon>
        <taxon>Usitatibacter</taxon>
    </lineage>
</organism>
<keyword evidence="1 2" id="KW-0732">Signal</keyword>
<dbReference type="PROSITE" id="PS00306">
    <property type="entry name" value="CASEIN_ALPHA_BETA"/>
    <property type="match status" value="1"/>
</dbReference>
<reference evidence="3 4" key="1">
    <citation type="submission" date="2020-04" db="EMBL/GenBank/DDBJ databases">
        <title>Usitatibacter rugosus gen. nov., sp. nov. and Usitatibacter palustris sp. nov., novel members of Usitatibacteraceae fam. nov. within the order Nitrosomonadales isolated from soil.</title>
        <authorList>
            <person name="Huber K.J."/>
            <person name="Neumann-Schaal M."/>
            <person name="Geppert A."/>
            <person name="Luckner M."/>
            <person name="Wanner G."/>
            <person name="Overmann J."/>
        </authorList>
    </citation>
    <scope>NUCLEOTIDE SEQUENCE [LARGE SCALE GENOMIC DNA]</scope>
    <source>
        <strain evidence="3 4">0125_3</strain>
    </source>
</reference>
<accession>A0A6M4H2Z3</accession>
<dbReference type="RefSeq" id="WP_171094171.1">
    <property type="nucleotide sequence ID" value="NZ_CP053069.1"/>
</dbReference>
<dbReference type="EMBL" id="CP053069">
    <property type="protein sequence ID" value="QJR12187.1"/>
    <property type="molecule type" value="Genomic_DNA"/>
</dbReference>
<feature type="chain" id="PRO_5026957273" evidence="2">
    <location>
        <begin position="25"/>
        <end position="482"/>
    </location>
</feature>
<proteinExistence type="predicted"/>
<dbReference type="Proteomes" id="UP000501534">
    <property type="component" value="Chromosome"/>
</dbReference>